<dbReference type="CDD" id="cd07043">
    <property type="entry name" value="STAS_anti-anti-sigma_factors"/>
    <property type="match status" value="1"/>
</dbReference>
<sequence>MEVTCSPSGDRTIITVTGRLDAATAPGLDDTLNGIIGQGNTALVFDFSGLTYISSAGLRVLLSARKKVQPLNGTVVLCGLQPFVREVFEMTGFTRIFPVVSNPDEMP</sequence>
<gene>
    <name evidence="3" type="ORF">ASZ90_016480</name>
</gene>
<dbReference type="EMBL" id="LNQE01001733">
    <property type="protein sequence ID" value="KUG11633.1"/>
    <property type="molecule type" value="Genomic_DNA"/>
</dbReference>
<dbReference type="Pfam" id="PF01740">
    <property type="entry name" value="STAS"/>
    <property type="match status" value="1"/>
</dbReference>
<comment type="caution">
    <text evidence="3">The sequence shown here is derived from an EMBL/GenBank/DDBJ whole genome shotgun (WGS) entry which is preliminary data.</text>
</comment>
<dbReference type="InterPro" id="IPR002645">
    <property type="entry name" value="STAS_dom"/>
</dbReference>
<comment type="similarity">
    <text evidence="1">Belongs to the anti-sigma-factor antagonist family.</text>
</comment>
<dbReference type="GO" id="GO:0043856">
    <property type="term" value="F:anti-sigma factor antagonist activity"/>
    <property type="evidence" value="ECO:0007669"/>
    <property type="project" value="InterPro"/>
</dbReference>
<evidence type="ECO:0000256" key="1">
    <source>
        <dbReference type="ARBA" id="ARBA00009013"/>
    </source>
</evidence>
<accession>A0A0W8ESH8</accession>
<dbReference type="InterPro" id="IPR036513">
    <property type="entry name" value="STAS_dom_sf"/>
</dbReference>
<evidence type="ECO:0000259" key="2">
    <source>
        <dbReference type="PROSITE" id="PS50801"/>
    </source>
</evidence>
<name>A0A0W8ESH8_9ZZZZ</name>
<evidence type="ECO:0000313" key="3">
    <source>
        <dbReference type="EMBL" id="KUG11633.1"/>
    </source>
</evidence>
<reference evidence="3" key="1">
    <citation type="journal article" date="2015" name="Proc. Natl. Acad. Sci. U.S.A.">
        <title>Networks of energetic and metabolic interactions define dynamics in microbial communities.</title>
        <authorList>
            <person name="Embree M."/>
            <person name="Liu J.K."/>
            <person name="Al-Bassam M.M."/>
            <person name="Zengler K."/>
        </authorList>
    </citation>
    <scope>NUCLEOTIDE SEQUENCE</scope>
</reference>
<dbReference type="SUPFAM" id="SSF52091">
    <property type="entry name" value="SpoIIaa-like"/>
    <property type="match status" value="1"/>
</dbReference>
<dbReference type="Gene3D" id="3.30.750.24">
    <property type="entry name" value="STAS domain"/>
    <property type="match status" value="1"/>
</dbReference>
<organism evidence="3">
    <name type="scientific">hydrocarbon metagenome</name>
    <dbReference type="NCBI Taxonomy" id="938273"/>
    <lineage>
        <taxon>unclassified sequences</taxon>
        <taxon>metagenomes</taxon>
        <taxon>ecological metagenomes</taxon>
    </lineage>
</organism>
<dbReference type="NCBIfam" id="TIGR00377">
    <property type="entry name" value="ant_ant_sig"/>
    <property type="match status" value="1"/>
</dbReference>
<dbReference type="PROSITE" id="PS50801">
    <property type="entry name" value="STAS"/>
    <property type="match status" value="1"/>
</dbReference>
<proteinExistence type="inferred from homology"/>
<protein>
    <submittedName>
        <fullName evidence="3">Anti-sigma f factor antagonist (Spoiiaa-2)</fullName>
    </submittedName>
</protein>
<dbReference type="AlphaFoldDB" id="A0A0W8ESH8"/>
<feature type="domain" description="STAS" evidence="2">
    <location>
        <begin position="13"/>
        <end position="107"/>
    </location>
</feature>
<dbReference type="PANTHER" id="PTHR33495">
    <property type="entry name" value="ANTI-SIGMA FACTOR ANTAGONIST TM_1081-RELATED-RELATED"/>
    <property type="match status" value="1"/>
</dbReference>
<dbReference type="PANTHER" id="PTHR33495:SF2">
    <property type="entry name" value="ANTI-SIGMA FACTOR ANTAGONIST TM_1081-RELATED"/>
    <property type="match status" value="1"/>
</dbReference>
<dbReference type="InterPro" id="IPR003658">
    <property type="entry name" value="Anti-sigma_ant"/>
</dbReference>